<reference evidence="3" key="1">
    <citation type="submission" date="2022-01" db="EMBL/GenBank/DDBJ databases">
        <title>Antribacter sp. nov., isolated from Guizhou of China.</title>
        <authorList>
            <person name="Chengliang C."/>
            <person name="Ya Z."/>
        </authorList>
    </citation>
    <scope>NUCLEOTIDE SEQUENCE</scope>
    <source>
        <strain evidence="3">KLBMP 9083</strain>
    </source>
</reference>
<dbReference type="InterPro" id="IPR003784">
    <property type="entry name" value="BioY"/>
</dbReference>
<dbReference type="RefSeq" id="WP_236089403.1">
    <property type="nucleotide sequence ID" value="NZ_JAKGSG010000033.1"/>
</dbReference>
<keyword evidence="4" id="KW-1185">Reference proteome</keyword>
<evidence type="ECO:0000313" key="4">
    <source>
        <dbReference type="Proteomes" id="UP001165405"/>
    </source>
</evidence>
<comment type="similarity">
    <text evidence="1">Belongs to the BioY family.</text>
</comment>
<dbReference type="AlphaFoldDB" id="A0AA41U7I3"/>
<accession>A0AA41U7I3</accession>
<evidence type="ECO:0000256" key="1">
    <source>
        <dbReference type="ARBA" id="ARBA00010692"/>
    </source>
</evidence>
<feature type="transmembrane region" description="Helical" evidence="2">
    <location>
        <begin position="97"/>
        <end position="115"/>
    </location>
</feature>
<dbReference type="GO" id="GO:0015225">
    <property type="term" value="F:biotin transmembrane transporter activity"/>
    <property type="evidence" value="ECO:0007669"/>
    <property type="project" value="InterPro"/>
</dbReference>
<dbReference type="Pfam" id="PF02632">
    <property type="entry name" value="BioY"/>
    <property type="match status" value="1"/>
</dbReference>
<dbReference type="EMBL" id="JAKGSG010000033">
    <property type="protein sequence ID" value="MCF4121606.1"/>
    <property type="molecule type" value="Genomic_DNA"/>
</dbReference>
<name>A0AA41U7I3_9MICO</name>
<dbReference type="PANTHER" id="PTHR34295:SF1">
    <property type="entry name" value="BIOTIN TRANSPORTER BIOY"/>
    <property type="match status" value="1"/>
</dbReference>
<proteinExistence type="inferred from homology"/>
<feature type="transmembrane region" description="Helical" evidence="2">
    <location>
        <begin position="55"/>
        <end position="77"/>
    </location>
</feature>
<dbReference type="GO" id="GO:0005886">
    <property type="term" value="C:plasma membrane"/>
    <property type="evidence" value="ECO:0007669"/>
    <property type="project" value="InterPro"/>
</dbReference>
<keyword evidence="2" id="KW-1133">Transmembrane helix</keyword>
<dbReference type="PANTHER" id="PTHR34295">
    <property type="entry name" value="BIOTIN TRANSPORTER BIOY"/>
    <property type="match status" value="1"/>
</dbReference>
<evidence type="ECO:0000256" key="2">
    <source>
        <dbReference type="SAM" id="Phobius"/>
    </source>
</evidence>
<keyword evidence="2" id="KW-0812">Transmembrane</keyword>
<protein>
    <submittedName>
        <fullName evidence="3">Biotin transporter BioY</fullName>
    </submittedName>
</protein>
<feature type="transmembrane region" description="Helical" evidence="2">
    <location>
        <begin position="25"/>
        <end position="43"/>
    </location>
</feature>
<dbReference type="Proteomes" id="UP001165405">
    <property type="component" value="Unassembled WGS sequence"/>
</dbReference>
<evidence type="ECO:0000313" key="3">
    <source>
        <dbReference type="EMBL" id="MCF4121606.1"/>
    </source>
</evidence>
<feature type="transmembrane region" description="Helical" evidence="2">
    <location>
        <begin position="127"/>
        <end position="148"/>
    </location>
</feature>
<gene>
    <name evidence="3" type="ORF">L1785_11490</name>
</gene>
<feature type="transmembrane region" description="Helical" evidence="2">
    <location>
        <begin position="168"/>
        <end position="190"/>
    </location>
</feature>
<organism evidence="3 4">
    <name type="scientific">Antribacter soli</name>
    <dbReference type="NCBI Taxonomy" id="2910976"/>
    <lineage>
        <taxon>Bacteria</taxon>
        <taxon>Bacillati</taxon>
        <taxon>Actinomycetota</taxon>
        <taxon>Actinomycetes</taxon>
        <taxon>Micrococcales</taxon>
        <taxon>Promicromonosporaceae</taxon>
        <taxon>Antribacter</taxon>
    </lineage>
</organism>
<sequence>MSSIALPTVPVIADRLLPRSIATDAALVLGGALLTALFAQIYIPLPLVPITGQTAAVLLVGATLGASRGALSMGLYAALGMVGLPVYSEAQGGIDVVFGPTGGYIVGFVLSAWLVGRLSERAWDRTFLKAAATFLAGTGVTFLVGLPWLALVAGLDLQATLENGLYPFVLPGIVKALVVAALLPAAWWGADRLAARRERDAASDRD</sequence>
<dbReference type="Gene3D" id="1.10.1760.20">
    <property type="match status" value="1"/>
</dbReference>
<comment type="caution">
    <text evidence="3">The sequence shown here is derived from an EMBL/GenBank/DDBJ whole genome shotgun (WGS) entry which is preliminary data.</text>
</comment>
<keyword evidence="2" id="KW-0472">Membrane</keyword>